<dbReference type="AlphaFoldDB" id="A0A6J4JKE7"/>
<protein>
    <recommendedName>
        <fullName evidence="2">Tail specific protease C-terminal domain-containing protein</fullName>
    </recommendedName>
</protein>
<feature type="domain" description="Tail specific protease C-terminal" evidence="2">
    <location>
        <begin position="3"/>
        <end position="135"/>
    </location>
</feature>
<gene>
    <name evidence="3" type="ORF">AVDCRST_MAG56-3724</name>
</gene>
<feature type="region of interest" description="Disordered" evidence="1">
    <location>
        <begin position="76"/>
        <end position="123"/>
    </location>
</feature>
<name>A0A6J4JKE7_9SPHI</name>
<organism evidence="3">
    <name type="scientific">uncultured Cytophagales bacterium</name>
    <dbReference type="NCBI Taxonomy" id="158755"/>
    <lineage>
        <taxon>Bacteria</taxon>
        <taxon>Pseudomonadati</taxon>
        <taxon>Bacteroidota</taxon>
        <taxon>Sphingobacteriia</taxon>
        <taxon>Sphingobacteriales</taxon>
        <taxon>environmental samples</taxon>
    </lineage>
</organism>
<proteinExistence type="predicted"/>
<reference evidence="3" key="1">
    <citation type="submission" date="2020-02" db="EMBL/GenBank/DDBJ databases">
        <authorList>
            <person name="Meier V. D."/>
        </authorList>
    </citation>
    <scope>NUCLEOTIDE SEQUENCE</scope>
    <source>
        <strain evidence="3">AVDCRST_MAG56</strain>
    </source>
</reference>
<dbReference type="EMBL" id="CADCTQ010000312">
    <property type="protein sequence ID" value="CAA9280916.1"/>
    <property type="molecule type" value="Genomic_DNA"/>
</dbReference>
<dbReference type="InterPro" id="IPR020992">
    <property type="entry name" value="Tail_Prtase_C"/>
</dbReference>
<feature type="compositionally biased region" description="Basic and acidic residues" evidence="1">
    <location>
        <begin position="114"/>
        <end position="123"/>
    </location>
</feature>
<accession>A0A6J4JKE7</accession>
<evidence type="ECO:0000259" key="2">
    <source>
        <dbReference type="Pfam" id="PF11818"/>
    </source>
</evidence>
<evidence type="ECO:0000256" key="1">
    <source>
        <dbReference type="SAM" id="MobiDB-lite"/>
    </source>
</evidence>
<dbReference type="Pfam" id="PF11818">
    <property type="entry name" value="DUF3340"/>
    <property type="match status" value="1"/>
</dbReference>
<sequence length="139" mass="15513">MFSAAEFGESSQPNALPWDQIKTTNFKPYNTVTPDAIARLEKRYQQDLKSDPELVEVTKEIAAVEKARSTTRVSLLESKRKQEREEATQKIASLSDEAETITEGTNAAETPGTGKEKAKKDPYLKETTKLMADYLATVK</sequence>
<evidence type="ECO:0000313" key="3">
    <source>
        <dbReference type="EMBL" id="CAA9280916.1"/>
    </source>
</evidence>
<feature type="compositionally biased region" description="Basic and acidic residues" evidence="1">
    <location>
        <begin position="77"/>
        <end position="88"/>
    </location>
</feature>